<accession>A0A1B4FDR4</accession>
<evidence type="ECO:0000313" key="2">
    <source>
        <dbReference type="EMBL" id="AOJ01833.1"/>
    </source>
</evidence>
<evidence type="ECO:0000313" key="3">
    <source>
        <dbReference type="Proteomes" id="UP000062519"/>
    </source>
</evidence>
<dbReference type="EMBL" id="CP013386">
    <property type="protein sequence ID" value="AOJ01833.1"/>
    <property type="molecule type" value="Genomic_DNA"/>
</dbReference>
<proteinExistence type="predicted"/>
<gene>
    <name evidence="2" type="ORF">WS70_08310</name>
</gene>
<dbReference type="AlphaFoldDB" id="A0A1B4FDR4"/>
<reference evidence="2 3" key="1">
    <citation type="submission" date="2015-12" db="EMBL/GenBank/DDBJ databases">
        <title>Diversity of Burkholderia near neighbor genomes.</title>
        <authorList>
            <person name="Sahl J."/>
            <person name="Wagner D."/>
            <person name="Keim P."/>
        </authorList>
    </citation>
    <scope>NUCLEOTIDE SEQUENCE [LARGE SCALE GENOMIC DNA]</scope>
    <source>
        <strain evidence="2 3">BDU6</strain>
    </source>
</reference>
<protein>
    <submittedName>
        <fullName evidence="2">Uncharacterized protein</fullName>
    </submittedName>
</protein>
<feature type="compositionally biased region" description="Low complexity" evidence="1">
    <location>
        <begin position="81"/>
        <end position="91"/>
    </location>
</feature>
<dbReference type="Proteomes" id="UP000062519">
    <property type="component" value="Chromosome 1"/>
</dbReference>
<feature type="region of interest" description="Disordered" evidence="1">
    <location>
        <begin position="81"/>
        <end position="103"/>
    </location>
</feature>
<keyword evidence="3" id="KW-1185">Reference proteome</keyword>
<evidence type="ECO:0000256" key="1">
    <source>
        <dbReference type="SAM" id="MobiDB-lite"/>
    </source>
</evidence>
<name>A0A1B4FDR4_9BURK</name>
<organism evidence="2 3">
    <name type="scientific">Burkholderia mayonis</name>
    <dbReference type="NCBI Taxonomy" id="1385591"/>
    <lineage>
        <taxon>Bacteria</taxon>
        <taxon>Pseudomonadati</taxon>
        <taxon>Pseudomonadota</taxon>
        <taxon>Betaproteobacteria</taxon>
        <taxon>Burkholderiales</taxon>
        <taxon>Burkholderiaceae</taxon>
        <taxon>Burkholderia</taxon>
        <taxon>pseudomallei group</taxon>
    </lineage>
</organism>
<dbReference type="KEGG" id="buu:WS70_08310"/>
<sequence length="103" mass="10457">MRAGVCVDAGASRTRANGEGIGGFSSGVHARAGASMSVSDIRGALDGASAERGDARRLPSIHAAARLRTSRPTRMLRAARARLSGASSSMRPNGRVSASPQPA</sequence>